<dbReference type="NCBIfam" id="TIGR00350">
    <property type="entry name" value="lytR_cpsA_psr"/>
    <property type="match status" value="1"/>
</dbReference>
<gene>
    <name evidence="3" type="ORF">AS189_08780</name>
</gene>
<proteinExistence type="inferred from homology"/>
<dbReference type="PANTHER" id="PTHR33392:SF6">
    <property type="entry name" value="POLYISOPRENYL-TEICHOIC ACID--PEPTIDOGLYCAN TEICHOIC ACID TRANSFERASE TAGU"/>
    <property type="match status" value="1"/>
</dbReference>
<evidence type="ECO:0000256" key="1">
    <source>
        <dbReference type="ARBA" id="ARBA00006068"/>
    </source>
</evidence>
<dbReference type="Gene3D" id="3.40.630.190">
    <property type="entry name" value="LCP protein"/>
    <property type="match status" value="1"/>
</dbReference>
<dbReference type="OrthoDB" id="9782542at2"/>
<name>A0A0S2LZ91_9MICC</name>
<dbReference type="PANTHER" id="PTHR33392">
    <property type="entry name" value="POLYISOPRENYL-TEICHOIC ACID--PEPTIDOGLYCAN TEICHOIC ACID TRANSFERASE TAGU"/>
    <property type="match status" value="1"/>
</dbReference>
<protein>
    <recommendedName>
        <fullName evidence="2">Cell envelope-related transcriptional attenuator domain-containing protein</fullName>
    </recommendedName>
</protein>
<dbReference type="AlphaFoldDB" id="A0A0S2LZ91"/>
<reference evidence="3 4" key="2">
    <citation type="journal article" date="2016" name="J. Biotechnol.">
        <title>Complete genome sequence of Arthrobacter alpinus ERGS4:06, a yellow pigmented bacterium tolerant to cold and radiations isolated from Sikkim Himalaya.</title>
        <authorList>
            <person name="Kumar R."/>
            <person name="Singh D."/>
            <person name="Swarnkar M.K."/>
            <person name="Singh A.K."/>
            <person name="Kumar S."/>
        </authorList>
    </citation>
    <scope>NUCLEOTIDE SEQUENCE [LARGE SCALE GENOMIC DNA]</scope>
    <source>
        <strain evidence="3 4">ERGS4:06</strain>
    </source>
</reference>
<dbReference type="Pfam" id="PF03816">
    <property type="entry name" value="LytR_cpsA_psr"/>
    <property type="match status" value="1"/>
</dbReference>
<dbReference type="Proteomes" id="UP000059574">
    <property type="component" value="Chromosome"/>
</dbReference>
<dbReference type="InterPro" id="IPR050922">
    <property type="entry name" value="LytR/CpsA/Psr_CW_biosynth"/>
</dbReference>
<organism evidence="3 4">
    <name type="scientific">Arthrobacter alpinus</name>
    <dbReference type="NCBI Taxonomy" id="656366"/>
    <lineage>
        <taxon>Bacteria</taxon>
        <taxon>Bacillati</taxon>
        <taxon>Actinomycetota</taxon>
        <taxon>Actinomycetes</taxon>
        <taxon>Micrococcales</taxon>
        <taxon>Micrococcaceae</taxon>
        <taxon>Arthrobacter</taxon>
    </lineage>
</organism>
<evidence type="ECO:0000313" key="4">
    <source>
        <dbReference type="Proteomes" id="UP000059574"/>
    </source>
</evidence>
<accession>A0A0S2LZ91</accession>
<comment type="similarity">
    <text evidence="1">Belongs to the LytR/CpsA/Psr (LCP) family.</text>
</comment>
<evidence type="ECO:0000313" key="3">
    <source>
        <dbReference type="EMBL" id="ALO66568.1"/>
    </source>
</evidence>
<reference evidence="4" key="1">
    <citation type="submission" date="2015-11" db="EMBL/GenBank/DDBJ databases">
        <authorList>
            <person name="Kumar R."/>
            <person name="Singh D."/>
            <person name="Swarnkar M.K."/>
            <person name="Singh A.K."/>
            <person name="Kumar S."/>
        </authorList>
    </citation>
    <scope>NUCLEOTIDE SEQUENCE [LARGE SCALE GENOMIC DNA]</scope>
    <source>
        <strain evidence="4">ERGS4:06</strain>
    </source>
</reference>
<dbReference type="RefSeq" id="WP_062287635.1">
    <property type="nucleotide sequence ID" value="NZ_CP013200.1"/>
</dbReference>
<sequence length="268" mass="28420">MNILLLGSDSRGDSVDLAEGGDPSNQRSDTMMWLNLPADRKHLYLMSIMRDTWVDIPGVGPAKINAAMAYGGVPLVVQTLEGMFKTRIDHVAIVDFEGFKSITDALGGVEVNVPLDFASLSGQFAFKAGPQKLNGDQALAFVRERYAFVDGDYQRVKDQQIFLRAMLNGVLSASTLTNPLKVTDLVGKISLYVSVDASLDSGTMGALALSLKNIRGSDVLTFTLPTLGTGNSADGQSIVNRDDSAIATIGKALGNDTLGAYLQSAGLG</sequence>
<feature type="domain" description="Cell envelope-related transcriptional attenuator" evidence="2">
    <location>
        <begin position="27"/>
        <end position="169"/>
    </location>
</feature>
<dbReference type="InterPro" id="IPR004474">
    <property type="entry name" value="LytR_CpsA_psr"/>
</dbReference>
<dbReference type="EMBL" id="CP013200">
    <property type="protein sequence ID" value="ALO66568.1"/>
    <property type="molecule type" value="Genomic_DNA"/>
</dbReference>
<evidence type="ECO:0000259" key="2">
    <source>
        <dbReference type="Pfam" id="PF03816"/>
    </source>
</evidence>